<dbReference type="EMBL" id="JAGRRH010000003">
    <property type="protein sequence ID" value="KAG7372579.1"/>
    <property type="molecule type" value="Genomic_DNA"/>
</dbReference>
<evidence type="ECO:0000313" key="4">
    <source>
        <dbReference type="Proteomes" id="UP000693970"/>
    </source>
</evidence>
<dbReference type="Proteomes" id="UP000693970">
    <property type="component" value="Unassembled WGS sequence"/>
</dbReference>
<feature type="transmembrane region" description="Helical" evidence="2">
    <location>
        <begin position="66"/>
        <end position="83"/>
    </location>
</feature>
<keyword evidence="2" id="KW-1133">Transmembrane helix</keyword>
<reference evidence="3" key="1">
    <citation type="journal article" date="2021" name="Sci. Rep.">
        <title>Diploid genomic architecture of Nitzschia inconspicua, an elite biomass production diatom.</title>
        <authorList>
            <person name="Oliver A."/>
            <person name="Podell S."/>
            <person name="Pinowska A."/>
            <person name="Traller J.C."/>
            <person name="Smith S.R."/>
            <person name="McClure R."/>
            <person name="Beliaev A."/>
            <person name="Bohutskyi P."/>
            <person name="Hill E.A."/>
            <person name="Rabines A."/>
            <person name="Zheng H."/>
            <person name="Allen L.Z."/>
            <person name="Kuo A."/>
            <person name="Grigoriev I.V."/>
            <person name="Allen A.E."/>
            <person name="Hazlebeck D."/>
            <person name="Allen E.E."/>
        </authorList>
    </citation>
    <scope>NUCLEOTIDE SEQUENCE</scope>
    <source>
        <strain evidence="3">Hildebrandi</strain>
    </source>
</reference>
<feature type="transmembrane region" description="Helical" evidence="2">
    <location>
        <begin position="39"/>
        <end position="60"/>
    </location>
</feature>
<organism evidence="3 4">
    <name type="scientific">Nitzschia inconspicua</name>
    <dbReference type="NCBI Taxonomy" id="303405"/>
    <lineage>
        <taxon>Eukaryota</taxon>
        <taxon>Sar</taxon>
        <taxon>Stramenopiles</taxon>
        <taxon>Ochrophyta</taxon>
        <taxon>Bacillariophyta</taxon>
        <taxon>Bacillariophyceae</taxon>
        <taxon>Bacillariophycidae</taxon>
        <taxon>Bacillariales</taxon>
        <taxon>Bacillariaceae</taxon>
        <taxon>Nitzschia</taxon>
    </lineage>
</organism>
<comment type="caution">
    <text evidence="3">The sequence shown here is derived from an EMBL/GenBank/DDBJ whole genome shotgun (WGS) entry which is preliminary data.</text>
</comment>
<reference evidence="3" key="2">
    <citation type="submission" date="2021-04" db="EMBL/GenBank/DDBJ databases">
        <authorList>
            <person name="Podell S."/>
        </authorList>
    </citation>
    <scope>NUCLEOTIDE SEQUENCE</scope>
    <source>
        <strain evidence="3">Hildebrandi</strain>
    </source>
</reference>
<feature type="coiled-coil region" evidence="1">
    <location>
        <begin position="94"/>
        <end position="125"/>
    </location>
</feature>
<keyword evidence="4" id="KW-1185">Reference proteome</keyword>
<keyword evidence="1" id="KW-0175">Coiled coil</keyword>
<evidence type="ECO:0000256" key="1">
    <source>
        <dbReference type="SAM" id="Coils"/>
    </source>
</evidence>
<name>A0A9K3M2K4_9STRA</name>
<accession>A0A9K3M2K4</accession>
<gene>
    <name evidence="3" type="ORF">IV203_018722</name>
</gene>
<sequence length="266" mass="29825">MDTVVQSYKVLTMIGKSPFSDGRNQIVGGEDTDGAVTKFNLWVIGILALVAVGSGIASMVLTVSTIVDVACVCLFVMAPTVVVQKMKLRKLGTLRNQQNKLRIEVNKFAEQNEQLKNSNIQMNLECTELQSVAAEYTAMTQKHGEQVDRLLAVVTEQGEIQAKIIKSLEAQIMQQAMDTILKSDTNQDFAISCKEIPILKLRMRNIPGVEFDEANFDRMFQQNDGELGLHEIMRLFHNLLDDIPEEDNVFHLKPELLLQKKNFVGL</sequence>
<protein>
    <submittedName>
        <fullName evidence="3">Uncharacterized protein</fullName>
    </submittedName>
</protein>
<keyword evidence="2" id="KW-0472">Membrane</keyword>
<keyword evidence="2" id="KW-0812">Transmembrane</keyword>
<dbReference type="OrthoDB" id="37333at2759"/>
<evidence type="ECO:0000313" key="3">
    <source>
        <dbReference type="EMBL" id="KAG7372579.1"/>
    </source>
</evidence>
<dbReference type="AlphaFoldDB" id="A0A9K3M2K4"/>
<proteinExistence type="predicted"/>
<evidence type="ECO:0000256" key="2">
    <source>
        <dbReference type="SAM" id="Phobius"/>
    </source>
</evidence>